<comment type="similarity">
    <text evidence="2">Belongs to the DEAD box helicase family. DDX5/DBP2 subfamily.</text>
</comment>
<dbReference type="GO" id="GO:0003676">
    <property type="term" value="F:nucleic acid binding"/>
    <property type="evidence" value="ECO:0007669"/>
    <property type="project" value="InterPro"/>
</dbReference>
<accession>A0A9W7EDT5</accession>
<evidence type="ECO:0000256" key="11">
    <source>
        <dbReference type="ARBA" id="ARBA00037449"/>
    </source>
</evidence>
<feature type="region of interest" description="Disordered" evidence="14">
    <location>
        <begin position="1"/>
        <end position="84"/>
    </location>
</feature>
<evidence type="ECO:0000313" key="18">
    <source>
        <dbReference type="EMBL" id="GMH75063.1"/>
    </source>
</evidence>
<keyword evidence="8 13" id="KW-0347">Helicase</keyword>
<feature type="short sequence motif" description="Q motif" evidence="12">
    <location>
        <begin position="127"/>
        <end position="155"/>
    </location>
</feature>
<dbReference type="InterPro" id="IPR011545">
    <property type="entry name" value="DEAD/DEAH_box_helicase_dom"/>
</dbReference>
<dbReference type="PROSITE" id="PS00039">
    <property type="entry name" value="DEAD_ATP_HELICASE"/>
    <property type="match status" value="1"/>
</dbReference>
<evidence type="ECO:0000256" key="2">
    <source>
        <dbReference type="ARBA" id="ARBA00009334"/>
    </source>
</evidence>
<dbReference type="PROSITE" id="PS51194">
    <property type="entry name" value="HELICASE_CTER"/>
    <property type="match status" value="1"/>
</dbReference>
<feature type="compositionally biased region" description="Basic residues" evidence="14">
    <location>
        <begin position="524"/>
        <end position="594"/>
    </location>
</feature>
<evidence type="ECO:0000256" key="13">
    <source>
        <dbReference type="RuleBase" id="RU000492"/>
    </source>
</evidence>
<dbReference type="InterPro" id="IPR027417">
    <property type="entry name" value="P-loop_NTPase"/>
</dbReference>
<organism evidence="18 19">
    <name type="scientific">Triparma laevis f. inornata</name>
    <dbReference type="NCBI Taxonomy" id="1714386"/>
    <lineage>
        <taxon>Eukaryota</taxon>
        <taxon>Sar</taxon>
        <taxon>Stramenopiles</taxon>
        <taxon>Ochrophyta</taxon>
        <taxon>Bolidophyceae</taxon>
        <taxon>Parmales</taxon>
        <taxon>Triparmaceae</taxon>
        <taxon>Triparma</taxon>
    </lineage>
</organism>
<protein>
    <recommendedName>
        <fullName evidence="3">RNA helicase</fullName>
        <ecNumber evidence="3">3.6.4.13</ecNumber>
    </recommendedName>
</protein>
<dbReference type="Proteomes" id="UP001162640">
    <property type="component" value="Unassembled WGS sequence"/>
</dbReference>
<evidence type="ECO:0000313" key="19">
    <source>
        <dbReference type="Proteomes" id="UP001162640"/>
    </source>
</evidence>
<dbReference type="SMART" id="SM00487">
    <property type="entry name" value="DEXDc"/>
    <property type="match status" value="1"/>
</dbReference>
<dbReference type="CDD" id="cd00268">
    <property type="entry name" value="DEADc"/>
    <property type="match status" value="1"/>
</dbReference>
<dbReference type="InterPro" id="IPR044742">
    <property type="entry name" value="DEAD/DEAH_RhlB"/>
</dbReference>
<keyword evidence="5" id="KW-0698">rRNA processing</keyword>
<feature type="compositionally biased region" description="Basic and acidic residues" evidence="14">
    <location>
        <begin position="1"/>
        <end position="21"/>
    </location>
</feature>
<dbReference type="GO" id="GO:0016787">
    <property type="term" value="F:hydrolase activity"/>
    <property type="evidence" value="ECO:0007669"/>
    <property type="project" value="UniProtKB-KW"/>
</dbReference>
<evidence type="ECO:0000256" key="10">
    <source>
        <dbReference type="ARBA" id="ARBA00023242"/>
    </source>
</evidence>
<evidence type="ECO:0000256" key="4">
    <source>
        <dbReference type="ARBA" id="ARBA00022517"/>
    </source>
</evidence>
<sequence length="594" mass="66543">MAKSEESKAAKKEKLKAEAEKLGISYEDLKKQKKDKKAAKAAKKAAASPPASPLPVKEKPKRKASDATEPPETKRARTRSMDAADCTALAKEGETKKTQMTPEEWRKDNQITIKSTTQPYTIPDPILNWESCPFDPRLNRALTSAGFPAPTTIQSQSWPIITSPRDIISIAKTGSGKTVAFLLPCYDKILKESLQKARDRRGPIVLVMAPTRELACQIMDESRKFGKFCGLRSTCLYGGAPKYPQIQALSQGVECAIATPGRLNDLIEMRKCDLSSVKFVVLDEADRMLDMGFEPQIRSIMAKVTAAHQTLLFSATWPKEIQALANDFLQEPVQVNVGEVNSLVANKDIKQEIMMISESEKPDALAKILKGIVDDGGKEKHGKTIVFTAKKISCDGLANQLWEQGFAVDCLHGDRTQWERTKVMNAFKRGDLRMLIATDVAARGLDVKDVEVVINYDMPGGVNGVEDYVHRIGRTGRAGKKGLAYTFFTRGDSKNAGKLVEVLKKAEQEVRHCRERSEPYPSRTAKHGKAAKGRRMGRKGWRKGKGRRKQIRGWRKRKGLHGRRGRRRRRKRRRREGRGAWRRKGKVVGRQIKM</sequence>
<dbReference type="InterPro" id="IPR000629">
    <property type="entry name" value="RNA-helicase_DEAD-box_CS"/>
</dbReference>
<gene>
    <name evidence="18" type="ORF">TL16_g06638</name>
</gene>
<dbReference type="Pfam" id="PF00271">
    <property type="entry name" value="Helicase_C"/>
    <property type="match status" value="1"/>
</dbReference>
<dbReference type="InterPro" id="IPR014001">
    <property type="entry name" value="Helicase_ATP-bd"/>
</dbReference>
<dbReference type="FunFam" id="3.40.50.300:FF:000079">
    <property type="entry name" value="probable ATP-dependent RNA helicase DDX17"/>
    <property type="match status" value="1"/>
</dbReference>
<dbReference type="GO" id="GO:0005524">
    <property type="term" value="F:ATP binding"/>
    <property type="evidence" value="ECO:0007669"/>
    <property type="project" value="UniProtKB-KW"/>
</dbReference>
<dbReference type="SUPFAM" id="SSF52540">
    <property type="entry name" value="P-loop containing nucleoside triphosphate hydrolases"/>
    <property type="match status" value="1"/>
</dbReference>
<dbReference type="InterPro" id="IPR001650">
    <property type="entry name" value="Helicase_C-like"/>
</dbReference>
<dbReference type="AlphaFoldDB" id="A0A9W7EDT5"/>
<dbReference type="EC" id="3.6.4.13" evidence="3"/>
<dbReference type="PANTHER" id="PTHR47958">
    <property type="entry name" value="ATP-DEPENDENT RNA HELICASE DBP3"/>
    <property type="match status" value="1"/>
</dbReference>
<evidence type="ECO:0000256" key="7">
    <source>
        <dbReference type="ARBA" id="ARBA00022801"/>
    </source>
</evidence>
<feature type="domain" description="Helicase ATP-binding" evidence="15">
    <location>
        <begin position="158"/>
        <end position="335"/>
    </location>
</feature>
<name>A0A9W7EDT5_9STRA</name>
<feature type="domain" description="DEAD-box RNA helicase Q" evidence="17">
    <location>
        <begin position="127"/>
        <end position="155"/>
    </location>
</feature>
<keyword evidence="4" id="KW-0690">Ribosome biogenesis</keyword>
<keyword evidence="9 13" id="KW-0067">ATP-binding</keyword>
<comment type="caution">
    <text evidence="18">The sequence shown here is derived from an EMBL/GenBank/DDBJ whole genome shotgun (WGS) entry which is preliminary data.</text>
</comment>
<evidence type="ECO:0000259" key="17">
    <source>
        <dbReference type="PROSITE" id="PS51195"/>
    </source>
</evidence>
<dbReference type="SMART" id="SM00490">
    <property type="entry name" value="HELICc"/>
    <property type="match status" value="1"/>
</dbReference>
<evidence type="ECO:0000256" key="1">
    <source>
        <dbReference type="ARBA" id="ARBA00004604"/>
    </source>
</evidence>
<evidence type="ECO:0000256" key="3">
    <source>
        <dbReference type="ARBA" id="ARBA00012552"/>
    </source>
</evidence>
<proteinExistence type="inferred from homology"/>
<feature type="compositionally biased region" description="Basic residues" evidence="14">
    <location>
        <begin position="31"/>
        <end position="43"/>
    </location>
</feature>
<feature type="region of interest" description="Disordered" evidence="14">
    <location>
        <begin position="514"/>
        <end position="594"/>
    </location>
</feature>
<keyword evidence="10" id="KW-0539">Nucleus</keyword>
<dbReference type="FunFam" id="3.40.50.300:FF:000008">
    <property type="entry name" value="ATP-dependent RNA helicase RhlB"/>
    <property type="match status" value="1"/>
</dbReference>
<comment type="subcellular location">
    <subcellularLocation>
        <location evidence="1">Nucleus</location>
        <location evidence="1">Nucleolus</location>
    </subcellularLocation>
</comment>
<dbReference type="PROSITE" id="PS51195">
    <property type="entry name" value="Q_MOTIF"/>
    <property type="match status" value="1"/>
</dbReference>
<comment type="function">
    <text evidence="11">ATP-dependent RNA helicase required for 60S ribosomal subunit synthesis. Involved in efficient pre-rRNA processing, predominantly at site A3, which is necessary for the normal formation of 25S and 5.8S rRNAs.</text>
</comment>
<evidence type="ECO:0000256" key="12">
    <source>
        <dbReference type="PROSITE-ProRule" id="PRU00552"/>
    </source>
</evidence>
<dbReference type="GO" id="GO:0003724">
    <property type="term" value="F:RNA helicase activity"/>
    <property type="evidence" value="ECO:0007669"/>
    <property type="project" value="UniProtKB-EC"/>
</dbReference>
<keyword evidence="6 13" id="KW-0547">Nucleotide-binding</keyword>
<evidence type="ECO:0000256" key="6">
    <source>
        <dbReference type="ARBA" id="ARBA00022741"/>
    </source>
</evidence>
<dbReference type="PROSITE" id="PS51192">
    <property type="entry name" value="HELICASE_ATP_BIND_1"/>
    <property type="match status" value="1"/>
</dbReference>
<dbReference type="EMBL" id="BLQM01000202">
    <property type="protein sequence ID" value="GMH75063.1"/>
    <property type="molecule type" value="Genomic_DNA"/>
</dbReference>
<evidence type="ECO:0000259" key="15">
    <source>
        <dbReference type="PROSITE" id="PS51192"/>
    </source>
</evidence>
<evidence type="ECO:0000256" key="14">
    <source>
        <dbReference type="SAM" id="MobiDB-lite"/>
    </source>
</evidence>
<keyword evidence="7 13" id="KW-0378">Hydrolase</keyword>
<dbReference type="Pfam" id="PF00270">
    <property type="entry name" value="DEAD"/>
    <property type="match status" value="1"/>
</dbReference>
<feature type="domain" description="Helicase C-terminal" evidence="16">
    <location>
        <begin position="348"/>
        <end position="518"/>
    </location>
</feature>
<dbReference type="InterPro" id="IPR014014">
    <property type="entry name" value="RNA_helicase_DEAD_Q_motif"/>
</dbReference>
<evidence type="ECO:0000256" key="5">
    <source>
        <dbReference type="ARBA" id="ARBA00022552"/>
    </source>
</evidence>
<dbReference type="Gene3D" id="3.40.50.300">
    <property type="entry name" value="P-loop containing nucleotide triphosphate hydrolases"/>
    <property type="match status" value="2"/>
</dbReference>
<evidence type="ECO:0000256" key="8">
    <source>
        <dbReference type="ARBA" id="ARBA00022806"/>
    </source>
</evidence>
<dbReference type="CDD" id="cd18787">
    <property type="entry name" value="SF2_C_DEAD"/>
    <property type="match status" value="1"/>
</dbReference>
<evidence type="ECO:0000256" key="9">
    <source>
        <dbReference type="ARBA" id="ARBA00022840"/>
    </source>
</evidence>
<feature type="compositionally biased region" description="Basic and acidic residues" evidence="14">
    <location>
        <begin position="63"/>
        <end position="82"/>
    </location>
</feature>
<reference evidence="19" key="1">
    <citation type="journal article" date="2023" name="Commun. Biol.">
        <title>Genome analysis of Parmales, the sister group of diatoms, reveals the evolutionary specialization of diatoms from phago-mixotrophs to photoautotrophs.</title>
        <authorList>
            <person name="Ban H."/>
            <person name="Sato S."/>
            <person name="Yoshikawa S."/>
            <person name="Yamada K."/>
            <person name="Nakamura Y."/>
            <person name="Ichinomiya M."/>
            <person name="Sato N."/>
            <person name="Blanc-Mathieu R."/>
            <person name="Endo H."/>
            <person name="Kuwata A."/>
            <person name="Ogata H."/>
        </authorList>
    </citation>
    <scope>NUCLEOTIDE SEQUENCE [LARGE SCALE GENOMIC DNA]</scope>
</reference>
<evidence type="ECO:0000259" key="16">
    <source>
        <dbReference type="PROSITE" id="PS51194"/>
    </source>
</evidence>